<feature type="compositionally biased region" description="Pro residues" evidence="1">
    <location>
        <begin position="35"/>
        <end position="50"/>
    </location>
</feature>
<evidence type="ECO:0000256" key="2">
    <source>
        <dbReference type="SAM" id="Phobius"/>
    </source>
</evidence>
<evidence type="ECO:0000313" key="4">
    <source>
        <dbReference type="Proteomes" id="UP000178448"/>
    </source>
</evidence>
<keyword evidence="2" id="KW-0812">Transmembrane</keyword>
<feature type="compositionally biased region" description="Polar residues" evidence="1">
    <location>
        <begin position="53"/>
        <end position="63"/>
    </location>
</feature>
<keyword evidence="2" id="KW-1133">Transmembrane helix</keyword>
<protein>
    <submittedName>
        <fullName evidence="3">Uncharacterized protein</fullName>
    </submittedName>
</protein>
<comment type="caution">
    <text evidence="3">The sequence shown here is derived from an EMBL/GenBank/DDBJ whole genome shotgun (WGS) entry which is preliminary data.</text>
</comment>
<organism evidence="3 4">
    <name type="scientific">Candidatus Gottesmanbacteria bacterium RBG_16_52_11</name>
    <dbReference type="NCBI Taxonomy" id="1798374"/>
    <lineage>
        <taxon>Bacteria</taxon>
        <taxon>Candidatus Gottesmaniibacteriota</taxon>
    </lineage>
</organism>
<dbReference type="AlphaFoldDB" id="A0A1F5YMC9"/>
<gene>
    <name evidence="3" type="ORF">A2Z33_05325</name>
</gene>
<feature type="transmembrane region" description="Helical" evidence="2">
    <location>
        <begin position="172"/>
        <end position="192"/>
    </location>
</feature>
<dbReference type="Proteomes" id="UP000178448">
    <property type="component" value="Unassembled WGS sequence"/>
</dbReference>
<reference evidence="3 4" key="1">
    <citation type="journal article" date="2016" name="Nat. Commun.">
        <title>Thousands of microbial genomes shed light on interconnected biogeochemical processes in an aquifer system.</title>
        <authorList>
            <person name="Anantharaman K."/>
            <person name="Brown C.T."/>
            <person name="Hug L.A."/>
            <person name="Sharon I."/>
            <person name="Castelle C.J."/>
            <person name="Probst A.J."/>
            <person name="Thomas B.C."/>
            <person name="Singh A."/>
            <person name="Wilkins M.J."/>
            <person name="Karaoz U."/>
            <person name="Brodie E.L."/>
            <person name="Williams K.H."/>
            <person name="Hubbard S.S."/>
            <person name="Banfield J.F."/>
        </authorList>
    </citation>
    <scope>NUCLEOTIDE SEQUENCE [LARGE SCALE GENOMIC DNA]</scope>
</reference>
<sequence length="622" mass="67998">MDFRLLWKQARFIWPVIYFYFMPEDPKSDPAKPVTTPPQESPAPPAPPPMASVGTTAGTTLSAPTGPAKKPDIAGGFPKHPDDPPKPVLPETPKSGEESPKKPGHTGALSNANISDQATSQLIESLMRQSNIPGLNPVPPDTQPVTAAAPPVTPAAPKQTDSGKPKKSRKGIVLGLTILMLLITVPIGVYFVSQRARVTEPASQAHHVPKNSDIINFEANRKVKIWARNYFLKISLRDVSTDEQKFYIEGPPTGHPADTPWVSEWFDVPANPTQYKIVITVCQQDNHSDCEDNPAYGWRDPYQSNGRWYCGNGIDDGMAEVDVTDELNDANSQLQEPRLPMCWADAWIGDPTQDEDFNDFQVVLGYARPAVCTSATLTPTVMPVGGQVTFTLTGTPPAEASISAFMAAFYNLDNLYSPGNAKPIIFNGQHYTTQVCVRGSNDTLNTCVFTIRHADINKPDENWNNQIPKNISVTGYFTLTNGGFSVPDPKCIKHFTVGNAPTLTPTQTPSPTPTPTPPPQCQTIKAFRKEGTNYVDITNALRNGNSGTQPGDKIWLGANKGAGSRGARFRFTNEPSNTWHTTTTSISTQVGQFWGWEYTVPPGLTQETQFQVEAELLYIQPL</sequence>
<feature type="region of interest" description="Disordered" evidence="1">
    <location>
        <begin position="27"/>
        <end position="113"/>
    </location>
</feature>
<feature type="region of interest" description="Disordered" evidence="1">
    <location>
        <begin position="131"/>
        <end position="168"/>
    </location>
</feature>
<keyword evidence="2" id="KW-0472">Membrane</keyword>
<evidence type="ECO:0000313" key="3">
    <source>
        <dbReference type="EMBL" id="OGG01306.1"/>
    </source>
</evidence>
<evidence type="ECO:0000256" key="1">
    <source>
        <dbReference type="SAM" id="MobiDB-lite"/>
    </source>
</evidence>
<accession>A0A1F5YMC9</accession>
<proteinExistence type="predicted"/>
<dbReference type="EMBL" id="MFJD01000018">
    <property type="protein sequence ID" value="OGG01306.1"/>
    <property type="molecule type" value="Genomic_DNA"/>
</dbReference>
<name>A0A1F5YMC9_9BACT</name>